<organism evidence="1 2">
    <name type="scientific">Senegalia massiliensis</name>
    <dbReference type="NCBI Taxonomy" id="1720316"/>
    <lineage>
        <taxon>Bacteria</taxon>
        <taxon>Bacillati</taxon>
        <taxon>Bacillota</taxon>
        <taxon>Clostridia</taxon>
        <taxon>Eubacteriales</taxon>
        <taxon>Clostridiaceae</taxon>
        <taxon>Senegalia</taxon>
    </lineage>
</organism>
<keyword evidence="2" id="KW-1185">Reference proteome</keyword>
<proteinExistence type="predicted"/>
<evidence type="ECO:0000313" key="2">
    <source>
        <dbReference type="Proteomes" id="UP000467132"/>
    </source>
</evidence>
<dbReference type="EMBL" id="QXXA01000011">
    <property type="protein sequence ID" value="NBI07260.1"/>
    <property type="molecule type" value="Genomic_DNA"/>
</dbReference>
<dbReference type="Pfam" id="PF04343">
    <property type="entry name" value="DUF488"/>
    <property type="match status" value="1"/>
</dbReference>
<reference evidence="1 2" key="1">
    <citation type="submission" date="2018-08" db="EMBL/GenBank/DDBJ databases">
        <title>Murine metabolic-syndrome-specific gut microbial biobank.</title>
        <authorList>
            <person name="Liu C."/>
        </authorList>
    </citation>
    <scope>NUCLEOTIDE SEQUENCE [LARGE SCALE GENOMIC DNA]</scope>
    <source>
        <strain evidence="1 2">583</strain>
    </source>
</reference>
<dbReference type="Proteomes" id="UP000467132">
    <property type="component" value="Unassembled WGS sequence"/>
</dbReference>
<protein>
    <submittedName>
        <fullName evidence="1">DUF488 domain-containing protein</fullName>
    </submittedName>
</protein>
<dbReference type="PANTHER" id="PTHR39337:SF1">
    <property type="entry name" value="BLR5642 PROTEIN"/>
    <property type="match status" value="1"/>
</dbReference>
<gene>
    <name evidence="1" type="ORF">D3Z33_10405</name>
</gene>
<name>A0A845QYM9_9CLOT</name>
<dbReference type="InterPro" id="IPR007438">
    <property type="entry name" value="DUF488"/>
</dbReference>
<dbReference type="AlphaFoldDB" id="A0A845QYM9"/>
<sequence length="104" mass="12753">MYNRSFYSLKKEFISILESYDIEVLVDVRSYPDSKHVPQFNKENMEKWVPEHDIKYIHMKELDCRRKSRKYIDELISLAKEQKVCYMVKKQFRGDVIRLLFQII</sequence>
<evidence type="ECO:0000313" key="1">
    <source>
        <dbReference type="EMBL" id="NBI07260.1"/>
    </source>
</evidence>
<comment type="caution">
    <text evidence="1">The sequence shown here is derived from an EMBL/GenBank/DDBJ whole genome shotgun (WGS) entry which is preliminary data.</text>
</comment>
<accession>A0A845QYM9</accession>
<dbReference type="PANTHER" id="PTHR39337">
    <property type="entry name" value="BLR5642 PROTEIN"/>
    <property type="match status" value="1"/>
</dbReference>